<reference evidence="6" key="1">
    <citation type="journal article" date="2014" name="Front. Microbiol.">
        <title>High frequency of phylogenetically diverse reductive dehalogenase-homologous genes in deep subseafloor sedimentary metagenomes.</title>
        <authorList>
            <person name="Kawai M."/>
            <person name="Futagami T."/>
            <person name="Toyoda A."/>
            <person name="Takaki Y."/>
            <person name="Nishi S."/>
            <person name="Hori S."/>
            <person name="Arai W."/>
            <person name="Tsubouchi T."/>
            <person name="Morono Y."/>
            <person name="Uchiyama I."/>
            <person name="Ito T."/>
            <person name="Fujiyama A."/>
            <person name="Inagaki F."/>
            <person name="Takami H."/>
        </authorList>
    </citation>
    <scope>NUCLEOTIDE SEQUENCE</scope>
    <source>
        <strain evidence="6">Expedition CK06-06</strain>
    </source>
</reference>
<dbReference type="InterPro" id="IPR000917">
    <property type="entry name" value="Sulfatase_N"/>
</dbReference>
<accession>X1DGJ1</accession>
<dbReference type="SUPFAM" id="SSF53649">
    <property type="entry name" value="Alkaline phosphatase-like"/>
    <property type="match status" value="1"/>
</dbReference>
<dbReference type="GO" id="GO:0046872">
    <property type="term" value="F:metal ion binding"/>
    <property type="evidence" value="ECO:0007669"/>
    <property type="project" value="UniProtKB-KW"/>
</dbReference>
<organism evidence="6">
    <name type="scientific">marine sediment metagenome</name>
    <dbReference type="NCBI Taxonomy" id="412755"/>
    <lineage>
        <taxon>unclassified sequences</taxon>
        <taxon>metagenomes</taxon>
        <taxon>ecological metagenomes</taxon>
    </lineage>
</organism>
<dbReference type="Gene3D" id="3.40.720.10">
    <property type="entry name" value="Alkaline Phosphatase, subunit A"/>
    <property type="match status" value="1"/>
</dbReference>
<dbReference type="PANTHER" id="PTHR42693">
    <property type="entry name" value="ARYLSULFATASE FAMILY MEMBER"/>
    <property type="match status" value="1"/>
</dbReference>
<keyword evidence="4" id="KW-0106">Calcium</keyword>
<name>X1DGJ1_9ZZZZ</name>
<comment type="similarity">
    <text evidence="1">Belongs to the sulfatase family.</text>
</comment>
<dbReference type="InterPro" id="IPR050738">
    <property type="entry name" value="Sulfatase"/>
</dbReference>
<sequence>GMAALALPGCLRQMAKSQARSKPNIVIIFADDMGYGDPRCYNGQSKIPTPHIDKLAGQGMRFTDAHTAAAVCTPSRYGLLTGRYCWRSRLKRGILWHWDEPLIEPERLTLPGMLQQSGYHTGCVGKWHLGWNWPTTDGSRISETAKISTWSWNERIAFGNKVDFTKPIKGGPITRGFDYYFGDDVPNFAPYCFIENDRVIKVPASTKPKNMFGNPGPAMADWQLNEVMPKLTTRAVKYIEQRSQTTEQPFFLYFSLTAPHTPIAPVEPFIGKSQAGLYGDYVHQVDATVGEI</sequence>
<proteinExistence type="inferred from homology"/>
<keyword evidence="2" id="KW-0479">Metal-binding</keyword>
<dbReference type="PROSITE" id="PS00523">
    <property type="entry name" value="SULFATASE_1"/>
    <property type="match status" value="1"/>
</dbReference>
<dbReference type="InterPro" id="IPR017850">
    <property type="entry name" value="Alkaline_phosphatase_core_sf"/>
</dbReference>
<evidence type="ECO:0000256" key="3">
    <source>
        <dbReference type="ARBA" id="ARBA00022801"/>
    </source>
</evidence>
<dbReference type="GO" id="GO:0004065">
    <property type="term" value="F:arylsulfatase activity"/>
    <property type="evidence" value="ECO:0007669"/>
    <property type="project" value="TreeGrafter"/>
</dbReference>
<evidence type="ECO:0000256" key="2">
    <source>
        <dbReference type="ARBA" id="ARBA00022723"/>
    </source>
</evidence>
<comment type="caution">
    <text evidence="6">The sequence shown here is derived from an EMBL/GenBank/DDBJ whole genome shotgun (WGS) entry which is preliminary data.</text>
</comment>
<keyword evidence="3" id="KW-0378">Hydrolase</keyword>
<evidence type="ECO:0000256" key="4">
    <source>
        <dbReference type="ARBA" id="ARBA00022837"/>
    </source>
</evidence>
<feature type="domain" description="Sulfatase N-terminal" evidence="5">
    <location>
        <begin position="23"/>
        <end position="291"/>
    </location>
</feature>
<dbReference type="PANTHER" id="PTHR42693:SF53">
    <property type="entry name" value="ENDO-4-O-SULFATASE"/>
    <property type="match status" value="1"/>
</dbReference>
<dbReference type="EMBL" id="BART01020475">
    <property type="protein sequence ID" value="GAH04159.1"/>
    <property type="molecule type" value="Genomic_DNA"/>
</dbReference>
<dbReference type="PROSITE" id="PS00149">
    <property type="entry name" value="SULFATASE_2"/>
    <property type="match status" value="1"/>
</dbReference>
<evidence type="ECO:0000259" key="5">
    <source>
        <dbReference type="Pfam" id="PF00884"/>
    </source>
</evidence>
<feature type="non-terminal residue" evidence="6">
    <location>
        <position position="1"/>
    </location>
</feature>
<evidence type="ECO:0000313" key="6">
    <source>
        <dbReference type="EMBL" id="GAH04159.1"/>
    </source>
</evidence>
<dbReference type="Pfam" id="PF00884">
    <property type="entry name" value="Sulfatase"/>
    <property type="match status" value="1"/>
</dbReference>
<feature type="non-terminal residue" evidence="6">
    <location>
        <position position="292"/>
    </location>
</feature>
<evidence type="ECO:0000256" key="1">
    <source>
        <dbReference type="ARBA" id="ARBA00008779"/>
    </source>
</evidence>
<dbReference type="AlphaFoldDB" id="X1DGJ1"/>
<protein>
    <recommendedName>
        <fullName evidence="5">Sulfatase N-terminal domain-containing protein</fullName>
    </recommendedName>
</protein>
<gene>
    <name evidence="6" type="ORF">S01H4_38033</name>
</gene>
<dbReference type="InterPro" id="IPR024607">
    <property type="entry name" value="Sulfatase_CS"/>
</dbReference>